<comment type="caution">
    <text evidence="1">The sequence shown here is derived from an EMBL/GenBank/DDBJ whole genome shotgun (WGS) entry which is preliminary data.</text>
</comment>
<gene>
    <name evidence="1" type="ORF">IAA06_06370</name>
</gene>
<accession>A0A9D2LS26</accession>
<organism evidence="1 2">
    <name type="scientific">Candidatus Blautia faecavium</name>
    <dbReference type="NCBI Taxonomy" id="2838487"/>
    <lineage>
        <taxon>Bacteria</taxon>
        <taxon>Bacillati</taxon>
        <taxon>Bacillota</taxon>
        <taxon>Clostridia</taxon>
        <taxon>Lachnospirales</taxon>
        <taxon>Lachnospiraceae</taxon>
        <taxon>Blautia</taxon>
    </lineage>
</organism>
<dbReference type="Proteomes" id="UP000823842">
    <property type="component" value="Unassembled WGS sequence"/>
</dbReference>
<reference evidence="1" key="1">
    <citation type="journal article" date="2021" name="PeerJ">
        <title>Extensive microbial diversity within the chicken gut microbiome revealed by metagenomics and culture.</title>
        <authorList>
            <person name="Gilroy R."/>
            <person name="Ravi A."/>
            <person name="Getino M."/>
            <person name="Pursley I."/>
            <person name="Horton D.L."/>
            <person name="Alikhan N.F."/>
            <person name="Baker D."/>
            <person name="Gharbi K."/>
            <person name="Hall N."/>
            <person name="Watson M."/>
            <person name="Adriaenssens E.M."/>
            <person name="Foster-Nyarko E."/>
            <person name="Jarju S."/>
            <person name="Secka A."/>
            <person name="Antonio M."/>
            <person name="Oren A."/>
            <person name="Chaudhuri R.R."/>
            <person name="La Ragione R."/>
            <person name="Hildebrand F."/>
            <person name="Pallen M.J."/>
        </authorList>
    </citation>
    <scope>NUCLEOTIDE SEQUENCE</scope>
    <source>
        <strain evidence="1">ChiSjej1B19-5720</strain>
    </source>
</reference>
<proteinExistence type="predicted"/>
<sequence length="50" mass="5606">MKKVYDHGPVNDHGIVCGACICRRVYRWQLSCSIRLIRAGGYGISGYQGF</sequence>
<name>A0A9D2LS26_9FIRM</name>
<evidence type="ECO:0000313" key="1">
    <source>
        <dbReference type="EMBL" id="HJB28402.1"/>
    </source>
</evidence>
<reference evidence="1" key="2">
    <citation type="submission" date="2021-04" db="EMBL/GenBank/DDBJ databases">
        <authorList>
            <person name="Gilroy R."/>
        </authorList>
    </citation>
    <scope>NUCLEOTIDE SEQUENCE</scope>
    <source>
        <strain evidence="1">ChiSjej1B19-5720</strain>
    </source>
</reference>
<dbReference type="EMBL" id="DWYZ01000123">
    <property type="protein sequence ID" value="HJB28402.1"/>
    <property type="molecule type" value="Genomic_DNA"/>
</dbReference>
<protein>
    <submittedName>
        <fullName evidence="1">Uncharacterized protein</fullName>
    </submittedName>
</protein>
<dbReference type="AlphaFoldDB" id="A0A9D2LS26"/>
<evidence type="ECO:0000313" key="2">
    <source>
        <dbReference type="Proteomes" id="UP000823842"/>
    </source>
</evidence>